<accession>A0A7C4D497</accession>
<organism evidence="1">
    <name type="scientific">Thermofilum pendens</name>
    <dbReference type="NCBI Taxonomy" id="2269"/>
    <lineage>
        <taxon>Archaea</taxon>
        <taxon>Thermoproteota</taxon>
        <taxon>Thermoprotei</taxon>
        <taxon>Thermofilales</taxon>
        <taxon>Thermofilaceae</taxon>
        <taxon>Thermofilum</taxon>
    </lineage>
</organism>
<gene>
    <name evidence="1" type="ORF">ENU21_00910</name>
</gene>
<protein>
    <submittedName>
        <fullName evidence="1">Uncharacterized protein</fullName>
    </submittedName>
</protein>
<dbReference type="EMBL" id="DTBQ01000027">
    <property type="protein sequence ID" value="HGM46298.1"/>
    <property type="molecule type" value="Genomic_DNA"/>
</dbReference>
<proteinExistence type="predicted"/>
<evidence type="ECO:0000313" key="1">
    <source>
        <dbReference type="EMBL" id="HGM46298.1"/>
    </source>
</evidence>
<dbReference type="AlphaFoldDB" id="A0A7C4D497"/>
<sequence length="69" mass="7943">MEHRVLELAEIIVELAARDAVNNVGRVLIEDLIAKGYSREEVTEALKVIERRYRVSVVGDYIKVFLSER</sequence>
<reference evidence="1" key="1">
    <citation type="journal article" date="2020" name="mSystems">
        <title>Genome- and Community-Level Interaction Insights into Carbon Utilization and Element Cycling Functions of Hydrothermarchaeota in Hydrothermal Sediment.</title>
        <authorList>
            <person name="Zhou Z."/>
            <person name="Liu Y."/>
            <person name="Xu W."/>
            <person name="Pan J."/>
            <person name="Luo Z.H."/>
            <person name="Li M."/>
        </authorList>
    </citation>
    <scope>NUCLEOTIDE SEQUENCE</scope>
    <source>
        <strain evidence="1">SpSt-649</strain>
    </source>
</reference>
<name>A0A7C4D497_THEPE</name>
<comment type="caution">
    <text evidence="1">The sequence shown here is derived from an EMBL/GenBank/DDBJ whole genome shotgun (WGS) entry which is preliminary data.</text>
</comment>